<dbReference type="InterPro" id="IPR006982">
    <property type="entry name" value="Glu_synth_centr_N"/>
</dbReference>
<dbReference type="GO" id="GO:0019676">
    <property type="term" value="P:ammonia assimilation cycle"/>
    <property type="evidence" value="ECO:0007669"/>
    <property type="project" value="TreeGrafter"/>
</dbReference>
<evidence type="ECO:0000256" key="14">
    <source>
        <dbReference type="ARBA" id="ARBA00029440"/>
    </source>
</evidence>
<dbReference type="PANTHER" id="PTHR11938:SF133">
    <property type="entry name" value="GLUTAMATE SYNTHASE (NADH)"/>
    <property type="match status" value="1"/>
</dbReference>
<evidence type="ECO:0000256" key="13">
    <source>
        <dbReference type="ARBA" id="ARBA00023291"/>
    </source>
</evidence>
<dbReference type="InterPro" id="IPR017932">
    <property type="entry name" value="GATase_2_dom"/>
</dbReference>
<name>A0A084AA80_LACLC</name>
<dbReference type="InterPro" id="IPR050711">
    <property type="entry name" value="ET-N_metabolism_enzyme"/>
</dbReference>
<dbReference type="Pfam" id="PF00310">
    <property type="entry name" value="GATase_2"/>
    <property type="match status" value="1"/>
</dbReference>
<dbReference type="Gene3D" id="2.160.20.60">
    <property type="entry name" value="Glutamate synthase, alpha subunit, C-terminal domain"/>
    <property type="match status" value="1"/>
</dbReference>
<comment type="similarity">
    <text evidence="3">Belongs to the glutamate synthase family.</text>
</comment>
<dbReference type="SUPFAM" id="SSF56235">
    <property type="entry name" value="N-terminal nucleophile aminohydrolases (Ntn hydrolases)"/>
    <property type="match status" value="1"/>
</dbReference>
<evidence type="ECO:0000256" key="4">
    <source>
        <dbReference type="ARBA" id="ARBA00022605"/>
    </source>
</evidence>
<dbReference type="SUPFAM" id="SSF69336">
    <property type="entry name" value="Alpha subunit of glutamate synthase, C-terminal domain"/>
    <property type="match status" value="1"/>
</dbReference>
<dbReference type="PATRIC" id="fig|1415168.3.peg.1729"/>
<evidence type="ECO:0000259" key="15">
    <source>
        <dbReference type="PROSITE" id="PS51278"/>
    </source>
</evidence>
<comment type="caution">
    <text evidence="16">The sequence shown here is derived from an EMBL/GenBank/DDBJ whole genome shotgun (WGS) entry which is preliminary data.</text>
</comment>
<evidence type="ECO:0000313" key="16">
    <source>
        <dbReference type="EMBL" id="KEY62209.1"/>
    </source>
</evidence>
<evidence type="ECO:0000256" key="8">
    <source>
        <dbReference type="ARBA" id="ARBA00022962"/>
    </source>
</evidence>
<keyword evidence="9" id="KW-0560">Oxidoreductase</keyword>
<dbReference type="CDD" id="cd00713">
    <property type="entry name" value="GltS"/>
    <property type="match status" value="1"/>
</dbReference>
<evidence type="ECO:0000256" key="3">
    <source>
        <dbReference type="ARBA" id="ARBA00009716"/>
    </source>
</evidence>
<dbReference type="PROSITE" id="PS51278">
    <property type="entry name" value="GATASE_TYPE_2"/>
    <property type="match status" value="1"/>
</dbReference>
<dbReference type="InterPro" id="IPR029055">
    <property type="entry name" value="Ntn_hydrolases_N"/>
</dbReference>
<keyword evidence="7" id="KW-0479">Metal-binding</keyword>
<keyword evidence="13" id="KW-0003">3Fe-4S</keyword>
<dbReference type="EMBL" id="AZSI01000051">
    <property type="protein sequence ID" value="KEY62209.1"/>
    <property type="molecule type" value="Genomic_DNA"/>
</dbReference>
<dbReference type="Gene3D" id="3.20.20.70">
    <property type="entry name" value="Aldolase class I"/>
    <property type="match status" value="2"/>
</dbReference>
<comment type="pathway">
    <text evidence="14">Amino-acid biosynthesis.</text>
</comment>
<keyword evidence="12" id="KW-0314">Glutamate biosynthesis</keyword>
<dbReference type="Proteomes" id="UP000028401">
    <property type="component" value="Unassembled WGS sequence"/>
</dbReference>
<dbReference type="InterPro" id="IPR002489">
    <property type="entry name" value="Glu_synth_asu_C"/>
</dbReference>
<keyword evidence="4" id="KW-0028">Amino-acid biosynthesis</keyword>
<dbReference type="GO" id="GO:0051538">
    <property type="term" value="F:3 iron, 4 sulfur cluster binding"/>
    <property type="evidence" value="ECO:0007669"/>
    <property type="project" value="UniProtKB-KW"/>
</dbReference>
<evidence type="ECO:0000256" key="11">
    <source>
        <dbReference type="ARBA" id="ARBA00023014"/>
    </source>
</evidence>
<dbReference type="InterPro" id="IPR036485">
    <property type="entry name" value="Glu_synth_asu_C_sf"/>
</dbReference>
<comment type="cofactor">
    <cofactor evidence="1">
        <name>FMN</name>
        <dbReference type="ChEBI" id="CHEBI:58210"/>
    </cofactor>
</comment>
<organism evidence="16 17">
    <name type="scientific">Lactococcus cremoris subsp. cremoris GE214</name>
    <dbReference type="NCBI Taxonomy" id="1415168"/>
    <lineage>
        <taxon>Bacteria</taxon>
        <taxon>Bacillati</taxon>
        <taxon>Bacillota</taxon>
        <taxon>Bacilli</taxon>
        <taxon>Lactobacillales</taxon>
        <taxon>Streptococcaceae</taxon>
        <taxon>Lactococcus</taxon>
        <taxon>Lactococcus cremoris subsp. cremoris</taxon>
    </lineage>
</organism>
<keyword evidence="6" id="KW-0288">FMN</keyword>
<proteinExistence type="inferred from homology"/>
<dbReference type="GO" id="GO:0046872">
    <property type="term" value="F:metal ion binding"/>
    <property type="evidence" value="ECO:0007669"/>
    <property type="project" value="UniProtKB-KW"/>
</dbReference>
<dbReference type="PANTHER" id="PTHR11938">
    <property type="entry name" value="FAD NADPH DEHYDROGENASE/OXIDOREDUCTASE"/>
    <property type="match status" value="1"/>
</dbReference>
<dbReference type="Gene3D" id="3.60.20.10">
    <property type="entry name" value="Glutamine Phosphoribosylpyrophosphate, subunit 1, domain 1"/>
    <property type="match status" value="1"/>
</dbReference>
<dbReference type="RefSeq" id="WP_042748422.1">
    <property type="nucleotide sequence ID" value="NZ_AZSI01000051.1"/>
</dbReference>
<evidence type="ECO:0000256" key="7">
    <source>
        <dbReference type="ARBA" id="ARBA00022723"/>
    </source>
</evidence>
<evidence type="ECO:0000256" key="9">
    <source>
        <dbReference type="ARBA" id="ARBA00023002"/>
    </source>
</evidence>
<sequence length="1489" mass="164179">MNKEAKQAMQTTLWQPDFESDACGMGFIAQIDGKASHLLVERALTMLTRMNHRGGTGAEPETGDGAGILLALPDEFFRKIAAEQEIELPAIGNYAVGQFFLSRKENKKHQALEAIKAAVKAQGYDILFTRTVPFNYEACGVTAQGIMPSFVQVFIEKKAVSEAKGTDNKNSNFENDLFTIRRNLEKRFDEEELYICSLSSQTVVYKGMLHAYQVKLFYPDLSDEDFKSHIALTHSRFSTNTFPSWNRAQPFRFLAHNGEINTLCGAENWMKVNDIEMYNEENSDSAKLENCMEYFYRNGRELPESLLAMIPEAWGEQTGLSPELKAFYEYSTAHIAPWDGPAALVFTDGKTVGARLDRNGLRPSRYLVTKDNFIILSSESGVVDIPANEIIEKSVLGPGNMLLVNTDEGKIIRNEEVKSYYANKYPYQEFLSAGLKKLSALTESEKTSSIPSAKMNTLWKLFGYTDEVIRTVLLPMAESANEPTISMGFDAPLAVLSDQAQSLYNFFKQQFAQVTNPPIDAIREQIVIGTETYLGEDGNPAKITGENVRKLKLDSPVLSTADFEKILALKEKHYHTEVLSTLYDKDDLLENALNKLFYKAEELINQGATIIVLSDRDFAENKVPMPILLALSGLYHYMLGRHNASKFAIILDTAEVYEVHQFAALVGYGASGIHPYGAYATLSDWGMGATEQVENFRHAAEKGIVKVMSRMGISTIVGYKGAQLFEAIGLSKEVVDKYFTGTSTRIGGLSLAQIEAEYRLRYEKAYGHRGQDLLETGGSFQYRADEGEHHIYDPTMIYQIQNAVRQNDFEKYKKYSQYLNNIALETPTSLRHTWKIKSNRKAIQLSEVEPVSEIVKRFKIGAMSFGSLSQEAHECIAQAMNSIGAKSNSGEGGENAKRYGTINNSKIKQVASGRFGVSAAYLMSAEEIQIKISQGAKPGEGGQLPGKKAFPWVAEVRNSTPGVSLISPPPHHDIYSIEDLSQLIFDLKQINPYAKINVKLVSSTGVGTIATGCVKAGADKVVISGYDGGTGASPRNSTRDAGLPWEMGLAEAHQTLSLNKLRNRMILETDGKVVTGRDVAIAAMLGAEEYSFGSLALVAIGCIMTRNCHLNTCPVGIATQNPKLRANFAGKPEHIVRLMEFMAEEVRELLAELGFRTINELVGHAELLQAKDDLPDKMRGLDFSRIIGHALPIATRHSDPFANPRAWQELDQFTQATLDNGAQAAVHGKIQNTNRTTTARMAGWIAERYGNFGLKDASVAYEYEGVAGQSFGSYATAGMEVTLIGEANDYIGKSLSGGRLIVKPPLDAAYDIENTSIVGNVSLFGAIGGEAYFRGRAGERCGVRNSGAHFVVEGVGDHGCEYMTGGLAVILGTTGRNFAAGMSGGLAYVYDADGTFASKVNREMVDLYRLDETSGDEALEELLKKHLIYTDSAKAEYILEHWQSECEKFVKVYPREYHHIKNIEEDLAKTGLSGEALTMTTFKKVTEVS</sequence>
<dbReference type="SUPFAM" id="SSF51395">
    <property type="entry name" value="FMN-linked oxidoreductases"/>
    <property type="match status" value="1"/>
</dbReference>
<protein>
    <submittedName>
        <fullName evidence="16">Glutamate synthase (NADH) large subunit</fullName>
    </submittedName>
</protein>
<evidence type="ECO:0000256" key="10">
    <source>
        <dbReference type="ARBA" id="ARBA00023004"/>
    </source>
</evidence>
<accession>A0A084AA80</accession>
<dbReference type="InterPro" id="IPR002932">
    <property type="entry name" value="Glu_synthdom"/>
</dbReference>
<keyword evidence="8" id="KW-0315">Glutamine amidotransferase</keyword>
<keyword evidence="11" id="KW-0411">Iron-sulfur</keyword>
<evidence type="ECO:0000256" key="5">
    <source>
        <dbReference type="ARBA" id="ARBA00022630"/>
    </source>
</evidence>
<dbReference type="CDD" id="cd02808">
    <property type="entry name" value="GltS_FMN"/>
    <property type="match status" value="1"/>
</dbReference>
<keyword evidence="10" id="KW-0408">Iron</keyword>
<dbReference type="InterPro" id="IPR013785">
    <property type="entry name" value="Aldolase_TIM"/>
</dbReference>
<reference evidence="16 17" key="1">
    <citation type="submission" date="2014-06" db="EMBL/GenBank/DDBJ databases">
        <title>Draft genome sequence of the putrescine producing strain Lactococcus lactis subsp cremoris GE214.</title>
        <authorList>
            <person name="Ladero V."/>
            <person name="Linares D.M."/>
            <person name="del Rio B."/>
            <person name="Mayo B."/>
            <person name="Martin M.C."/>
            <person name="Fernandez M."/>
            <person name="Alvarez M.A."/>
        </authorList>
    </citation>
    <scope>NUCLEOTIDE SEQUENCE [LARGE SCALE GENOMIC DNA]</scope>
    <source>
        <strain evidence="16 17">GE214</strain>
    </source>
</reference>
<dbReference type="GO" id="GO:0006537">
    <property type="term" value="P:glutamate biosynthetic process"/>
    <property type="evidence" value="ECO:0007669"/>
    <property type="project" value="UniProtKB-KW"/>
</dbReference>
<evidence type="ECO:0000313" key="17">
    <source>
        <dbReference type="Proteomes" id="UP000028401"/>
    </source>
</evidence>
<evidence type="ECO:0000256" key="6">
    <source>
        <dbReference type="ARBA" id="ARBA00022643"/>
    </source>
</evidence>
<keyword evidence="5" id="KW-0285">Flavoprotein</keyword>
<dbReference type="Pfam" id="PF04898">
    <property type="entry name" value="Glu_syn_central"/>
    <property type="match status" value="1"/>
</dbReference>
<dbReference type="Pfam" id="PF01493">
    <property type="entry name" value="GXGXG"/>
    <property type="match status" value="1"/>
</dbReference>
<evidence type="ECO:0000256" key="2">
    <source>
        <dbReference type="ARBA" id="ARBA00001927"/>
    </source>
</evidence>
<gene>
    <name evidence="16" type="ORF">U725_01657</name>
</gene>
<dbReference type="Pfam" id="PF01645">
    <property type="entry name" value="Glu_synthase"/>
    <property type="match status" value="1"/>
</dbReference>
<dbReference type="CDD" id="cd00982">
    <property type="entry name" value="gltB_C"/>
    <property type="match status" value="1"/>
</dbReference>
<dbReference type="GO" id="GO:0015930">
    <property type="term" value="F:glutamate synthase activity"/>
    <property type="evidence" value="ECO:0007669"/>
    <property type="project" value="InterPro"/>
</dbReference>
<feature type="domain" description="Glutamine amidotransferase type-2" evidence="15">
    <location>
        <begin position="23"/>
        <end position="407"/>
    </location>
</feature>
<comment type="cofactor">
    <cofactor evidence="2">
        <name>[3Fe-4S] cluster</name>
        <dbReference type="ChEBI" id="CHEBI:21137"/>
    </cofactor>
</comment>
<evidence type="ECO:0000256" key="12">
    <source>
        <dbReference type="ARBA" id="ARBA00023164"/>
    </source>
</evidence>
<evidence type="ECO:0000256" key="1">
    <source>
        <dbReference type="ARBA" id="ARBA00001917"/>
    </source>
</evidence>
<dbReference type="NCBIfam" id="NF008730">
    <property type="entry name" value="PRK11750.1"/>
    <property type="match status" value="1"/>
</dbReference>